<sequence>MRIGMYHFSVRVTLLKKGNQSGKEERMYLQGIHLYLRTIDSPSEQFDLSRLKSNGRLQFQEGEHFQCLPQKCAREAITLIINCKELTGYQANQNCITFSIGVIQKPTGLQRCDQQSDLVAERMLAKYQDLNIIDIGWKFVIVNGVSQGLNWMRLIGGLR</sequence>
<organism evidence="1 2">
    <name type="scientific">Halteria grandinella</name>
    <dbReference type="NCBI Taxonomy" id="5974"/>
    <lineage>
        <taxon>Eukaryota</taxon>
        <taxon>Sar</taxon>
        <taxon>Alveolata</taxon>
        <taxon>Ciliophora</taxon>
        <taxon>Intramacronucleata</taxon>
        <taxon>Spirotrichea</taxon>
        <taxon>Stichotrichia</taxon>
        <taxon>Sporadotrichida</taxon>
        <taxon>Halteriidae</taxon>
        <taxon>Halteria</taxon>
    </lineage>
</organism>
<dbReference type="EMBL" id="RRYP01014008">
    <property type="protein sequence ID" value="TNV76206.1"/>
    <property type="molecule type" value="Genomic_DNA"/>
</dbReference>
<reference evidence="1" key="1">
    <citation type="submission" date="2019-06" db="EMBL/GenBank/DDBJ databases">
        <authorList>
            <person name="Zheng W."/>
        </authorList>
    </citation>
    <scope>NUCLEOTIDE SEQUENCE</scope>
    <source>
        <strain evidence="1">QDHG01</strain>
    </source>
</reference>
<comment type="caution">
    <text evidence="1">The sequence shown here is derived from an EMBL/GenBank/DDBJ whole genome shotgun (WGS) entry which is preliminary data.</text>
</comment>
<accession>A0A8J8SZQ4</accession>
<evidence type="ECO:0000313" key="1">
    <source>
        <dbReference type="EMBL" id="TNV76206.1"/>
    </source>
</evidence>
<dbReference type="AlphaFoldDB" id="A0A8J8SZQ4"/>
<proteinExistence type="predicted"/>
<protein>
    <submittedName>
        <fullName evidence="1">Uncharacterized protein</fullName>
    </submittedName>
</protein>
<keyword evidence="2" id="KW-1185">Reference proteome</keyword>
<gene>
    <name evidence="1" type="ORF">FGO68_gene8643</name>
</gene>
<dbReference type="Proteomes" id="UP000785679">
    <property type="component" value="Unassembled WGS sequence"/>
</dbReference>
<name>A0A8J8SZQ4_HALGN</name>
<evidence type="ECO:0000313" key="2">
    <source>
        <dbReference type="Proteomes" id="UP000785679"/>
    </source>
</evidence>